<dbReference type="PROSITE" id="PS50097">
    <property type="entry name" value="BTB"/>
    <property type="match status" value="1"/>
</dbReference>
<evidence type="ECO:0000259" key="1">
    <source>
        <dbReference type="PROSITE" id="PS50097"/>
    </source>
</evidence>
<dbReference type="InterPro" id="IPR000210">
    <property type="entry name" value="BTB/POZ_dom"/>
</dbReference>
<evidence type="ECO:0000313" key="3">
    <source>
        <dbReference type="Proteomes" id="UP000297910"/>
    </source>
</evidence>
<dbReference type="Gene3D" id="3.30.710.10">
    <property type="entry name" value="Potassium Channel Kv1.1, Chain A"/>
    <property type="match status" value="1"/>
</dbReference>
<sequence>MEHQGDRTTSTIVNFAPDGDIVLVIGREMKRFRVHSLFLKAASKPFVAMFKWEWQEGQDLLHRDSPKEIELPSDNAAALETILAIIHHQNNEIPRNITASQVLEVAIAADKYDFLDAMKLASATFLRSDITDANDLMRLVAAAYLFRNARAFKEITKALVLNCHVPYLDLACDEVESALGWRIFCLLETQRIFVRSEFSEILLGGINDRHAICNQRCGWTCKYAYAYLNSLKEKRLWPVGLHKISISEAMESAERMPDPVPEESSIECRHAKMHTPPKYRESRSWKLESLDENIGLCLSCVRDVDTSNPYDWHASGQTTIWQKGCIEHAIVSAGASAGSCSGTG</sequence>
<dbReference type="InterPro" id="IPR011333">
    <property type="entry name" value="SKP1/BTB/POZ_sf"/>
</dbReference>
<dbReference type="AlphaFoldDB" id="A0A4Z1FKN2"/>
<gene>
    <name evidence="2" type="ORF">BPAE_0117g00230</name>
</gene>
<keyword evidence="3" id="KW-1185">Reference proteome</keyword>
<dbReference type="Pfam" id="PF00651">
    <property type="entry name" value="BTB"/>
    <property type="match status" value="1"/>
</dbReference>
<feature type="domain" description="BTB" evidence="1">
    <location>
        <begin position="19"/>
        <end position="95"/>
    </location>
</feature>
<organism evidence="2 3">
    <name type="scientific">Botrytis paeoniae</name>
    <dbReference type="NCBI Taxonomy" id="278948"/>
    <lineage>
        <taxon>Eukaryota</taxon>
        <taxon>Fungi</taxon>
        <taxon>Dikarya</taxon>
        <taxon>Ascomycota</taxon>
        <taxon>Pezizomycotina</taxon>
        <taxon>Leotiomycetes</taxon>
        <taxon>Helotiales</taxon>
        <taxon>Sclerotiniaceae</taxon>
        <taxon>Botrytis</taxon>
    </lineage>
</organism>
<evidence type="ECO:0000313" key="2">
    <source>
        <dbReference type="EMBL" id="TGO23928.1"/>
    </source>
</evidence>
<dbReference type="EMBL" id="PQXI01000117">
    <property type="protein sequence ID" value="TGO23928.1"/>
    <property type="molecule type" value="Genomic_DNA"/>
</dbReference>
<dbReference type="SMART" id="SM00225">
    <property type="entry name" value="BTB"/>
    <property type="match status" value="1"/>
</dbReference>
<dbReference type="CDD" id="cd18186">
    <property type="entry name" value="BTB_POZ_ZBTB_KLHL-like"/>
    <property type="match status" value="1"/>
</dbReference>
<dbReference type="SUPFAM" id="SSF54695">
    <property type="entry name" value="POZ domain"/>
    <property type="match status" value="1"/>
</dbReference>
<comment type="caution">
    <text evidence="2">The sequence shown here is derived from an EMBL/GenBank/DDBJ whole genome shotgun (WGS) entry which is preliminary data.</text>
</comment>
<name>A0A4Z1FKN2_9HELO</name>
<reference evidence="2 3" key="1">
    <citation type="submission" date="2017-12" db="EMBL/GenBank/DDBJ databases">
        <title>Comparative genomics of Botrytis spp.</title>
        <authorList>
            <person name="Valero-Jimenez C.A."/>
            <person name="Tapia P."/>
            <person name="Veloso J."/>
            <person name="Silva-Moreno E."/>
            <person name="Staats M."/>
            <person name="Valdes J.H."/>
            <person name="Van Kan J.A.L."/>
        </authorList>
    </citation>
    <scope>NUCLEOTIDE SEQUENCE [LARGE SCALE GENOMIC DNA]</scope>
    <source>
        <strain evidence="2 3">Bp0003</strain>
    </source>
</reference>
<accession>A0A4Z1FKN2</accession>
<protein>
    <recommendedName>
        <fullName evidence="1">BTB domain-containing protein</fullName>
    </recommendedName>
</protein>
<dbReference type="Proteomes" id="UP000297910">
    <property type="component" value="Unassembled WGS sequence"/>
</dbReference>
<proteinExistence type="predicted"/>